<comment type="subcellular location">
    <subcellularLocation>
        <location evidence="1">Cell outer membrane</location>
    </subcellularLocation>
</comment>
<evidence type="ECO:0000256" key="1">
    <source>
        <dbReference type="ARBA" id="ARBA00004442"/>
    </source>
</evidence>
<dbReference type="Proteomes" id="UP000198779">
    <property type="component" value="Unassembled WGS sequence"/>
</dbReference>
<dbReference type="InterPro" id="IPR036942">
    <property type="entry name" value="Beta-barrel_TonB_sf"/>
</dbReference>
<keyword evidence="3" id="KW-0998">Cell outer membrane</keyword>
<keyword evidence="2" id="KW-0472">Membrane</keyword>
<dbReference type="SUPFAM" id="SSF56935">
    <property type="entry name" value="Porins"/>
    <property type="match status" value="1"/>
</dbReference>
<dbReference type="GO" id="GO:0009279">
    <property type="term" value="C:cell outer membrane"/>
    <property type="evidence" value="ECO:0007669"/>
    <property type="project" value="UniProtKB-SubCell"/>
</dbReference>
<evidence type="ECO:0000256" key="2">
    <source>
        <dbReference type="ARBA" id="ARBA00023136"/>
    </source>
</evidence>
<evidence type="ECO:0000313" key="5">
    <source>
        <dbReference type="Proteomes" id="UP000198779"/>
    </source>
</evidence>
<dbReference type="AlphaFoldDB" id="A0A1G7XNU9"/>
<accession>A0A1G7XNU9</accession>
<dbReference type="STRING" id="645274.SAMN04487901_11127"/>
<dbReference type="EMBL" id="FNCQ01000011">
    <property type="protein sequence ID" value="SDG85868.1"/>
    <property type="molecule type" value="Genomic_DNA"/>
</dbReference>
<evidence type="ECO:0000256" key="3">
    <source>
        <dbReference type="ARBA" id="ARBA00023237"/>
    </source>
</evidence>
<gene>
    <name evidence="4" type="ORF">SAMN04487901_11127</name>
</gene>
<evidence type="ECO:0000313" key="4">
    <source>
        <dbReference type="EMBL" id="SDG85868.1"/>
    </source>
</evidence>
<dbReference type="Gene3D" id="2.40.170.20">
    <property type="entry name" value="TonB-dependent receptor, beta-barrel domain"/>
    <property type="match status" value="1"/>
</dbReference>
<dbReference type="RefSeq" id="WP_143010141.1">
    <property type="nucleotide sequence ID" value="NZ_FNCQ01000011.1"/>
</dbReference>
<sequence length="670" mass="74507">MIGLLLLIIGLQNDTITTSSHDLDEVVIVSHKEGGKRSIKGQVATIDEHLQELNHVELVRRGSYAWEPTVNNMQTERLSTTIDGMKIFYACTDKMDPVTSYVESGNLQSISLNSGLNGNPQATGNIGGALDLKLRKAGFLYDHALELSSLATEGTQEFHGLSGLNAQVGYETNGNVQVYGADASHSSHRFYVNGGAFYRHADNYKAGGNRKVDFSKFQKVNAFVNGGYRVAANDAIETTFIYDRASDVGYPALNMDVSKAEAFITSLAYKHLFEDSKLESWETKGYYNHITHVMDDTTRPDVEIHMDMPGESWTAGAYSLLTGEYGKHQAQLNLDSYYNRLFADMTMYPGGAAPMYMVTWPDVGTLNVGAALTDNIRLNNESSLHLSGKLSWQHQRLNNEEGYKALGVFFPGMKQQYHQTTGRIAANYQLSIVNSKLSIGAGWGSRAPTVTEAYGYYLNNTFDQYDYIGNPRLKNESAIEVNGSYQLSTLRSQLSVGLDANAFFFSNYIIGQFENRLSAMTVGAEGVKVYGNIDHATIANVSLTAEWRPVKGFRWSAKGTYSMGRDDEGDNLPLIAPFTYQSRLSYTTGSLSLQTEVKGHTRQAKYGKKYGETETAAWTIVNLSANYQLYQFTLRAGVENLFDKYYATYADWCHIPQKGRNIYVNLSFEI</sequence>
<name>A0A1G7XNU9_9BACT</name>
<organism evidence="4 5">
    <name type="scientific">Prevotella communis</name>
    <dbReference type="NCBI Taxonomy" id="2913614"/>
    <lineage>
        <taxon>Bacteria</taxon>
        <taxon>Pseudomonadati</taxon>
        <taxon>Bacteroidota</taxon>
        <taxon>Bacteroidia</taxon>
        <taxon>Bacteroidales</taxon>
        <taxon>Prevotellaceae</taxon>
        <taxon>Prevotella</taxon>
    </lineage>
</organism>
<keyword evidence="5" id="KW-1185">Reference proteome</keyword>
<protein>
    <submittedName>
        <fullName evidence="4">Iron complex outermembrane recepter protein</fullName>
    </submittedName>
</protein>
<proteinExistence type="predicted"/>
<reference evidence="5" key="1">
    <citation type="submission" date="2016-10" db="EMBL/GenBank/DDBJ databases">
        <authorList>
            <person name="Varghese N."/>
            <person name="Submissions S."/>
        </authorList>
    </citation>
    <scope>NUCLEOTIDE SEQUENCE [LARGE SCALE GENOMIC DNA]</scope>
    <source>
        <strain evidence="5">BP1-148</strain>
    </source>
</reference>